<organism evidence="1 2">
    <name type="scientific">Rossellomorea vietnamensis</name>
    <dbReference type="NCBI Taxonomy" id="218284"/>
    <lineage>
        <taxon>Bacteria</taxon>
        <taxon>Bacillati</taxon>
        <taxon>Bacillota</taxon>
        <taxon>Bacilli</taxon>
        <taxon>Bacillales</taxon>
        <taxon>Bacillaceae</taxon>
        <taxon>Rossellomorea</taxon>
    </lineage>
</organism>
<dbReference type="Proteomes" id="UP000325182">
    <property type="component" value="Unassembled WGS sequence"/>
</dbReference>
<protein>
    <recommendedName>
        <fullName evidence="3">Protein-L-isoD(D-D) O-methyltransferase</fullName>
    </recommendedName>
</protein>
<dbReference type="AlphaFoldDB" id="A0A5D4MJB3"/>
<dbReference type="InterPro" id="IPR007536">
    <property type="entry name" value="16SrRNA_methylTrfase_J"/>
</dbReference>
<name>A0A5D4MJB3_9BACI</name>
<dbReference type="Pfam" id="PF04445">
    <property type="entry name" value="SAM_MT"/>
    <property type="match status" value="1"/>
</dbReference>
<evidence type="ECO:0008006" key="3">
    <source>
        <dbReference type="Google" id="ProtNLM"/>
    </source>
</evidence>
<dbReference type="RefSeq" id="WP_148952960.1">
    <property type="nucleotide sequence ID" value="NZ_VTEG01000001.1"/>
</dbReference>
<comment type="caution">
    <text evidence="1">The sequence shown here is derived from an EMBL/GenBank/DDBJ whole genome shotgun (WGS) entry which is preliminary data.</text>
</comment>
<dbReference type="PANTHER" id="PTHR36112:SF1">
    <property type="entry name" value="RIBOSOMAL RNA SMALL SUBUNIT METHYLTRANSFERASE J"/>
    <property type="match status" value="1"/>
</dbReference>
<reference evidence="1 2" key="1">
    <citation type="submission" date="2019-08" db="EMBL/GenBank/DDBJ databases">
        <title>Bacillus genomes from the desert of Cuatro Cienegas, Coahuila.</title>
        <authorList>
            <person name="Olmedo-Alvarez G."/>
        </authorList>
    </citation>
    <scope>NUCLEOTIDE SEQUENCE [LARGE SCALE GENOMIC DNA]</scope>
    <source>
        <strain evidence="1 2">CH128b_4D</strain>
    </source>
</reference>
<dbReference type="PANTHER" id="PTHR36112">
    <property type="entry name" value="RIBOSOMAL RNA SMALL SUBUNIT METHYLTRANSFERASE J"/>
    <property type="match status" value="1"/>
</dbReference>
<dbReference type="SUPFAM" id="SSF53335">
    <property type="entry name" value="S-adenosyl-L-methionine-dependent methyltransferases"/>
    <property type="match status" value="1"/>
</dbReference>
<evidence type="ECO:0000313" key="2">
    <source>
        <dbReference type="Proteomes" id="UP000325182"/>
    </source>
</evidence>
<accession>A0A5D4MJB3</accession>
<dbReference type="GO" id="GO:0008990">
    <property type="term" value="F:rRNA (guanine-N2-)-methyltransferase activity"/>
    <property type="evidence" value="ECO:0007669"/>
    <property type="project" value="InterPro"/>
</dbReference>
<sequence length="259" mass="29190">MLVTTAGRTNNEMIEKAKKVADELGLSYIHREKKTVKGLRERYGEDILVVGKERLELFSADSDLPFFFHPNSASFRMKRMLKGQKDTFIEAAGLKEGMSLLDCTLGMASDSIIASHAVGREGKVKGIEASRAISYVIEKGLKTWDSGVVEMDAAMKRITVVNDDAVNYLRSLQDNSYDVVYFDPMFEEPIEDSAGISPLRKWAVYNPIDLESVEEAIRVAKIKVILKEHYNSPLFTELGFQVDKRPSAKFHYGFINVHE</sequence>
<dbReference type="EMBL" id="VTEG01000001">
    <property type="protein sequence ID" value="TYS01712.1"/>
    <property type="molecule type" value="Genomic_DNA"/>
</dbReference>
<dbReference type="Gene3D" id="3.40.50.150">
    <property type="entry name" value="Vaccinia Virus protein VP39"/>
    <property type="match status" value="1"/>
</dbReference>
<evidence type="ECO:0000313" key="1">
    <source>
        <dbReference type="EMBL" id="TYS01712.1"/>
    </source>
</evidence>
<dbReference type="InterPro" id="IPR029063">
    <property type="entry name" value="SAM-dependent_MTases_sf"/>
</dbReference>
<gene>
    <name evidence="1" type="ORF">FZC84_03095</name>
</gene>
<proteinExistence type="predicted"/>